<dbReference type="CDD" id="cd02440">
    <property type="entry name" value="AdoMet_MTases"/>
    <property type="match status" value="1"/>
</dbReference>
<dbReference type="PANTHER" id="PTHR43167:SF1">
    <property type="entry name" value="PUTATIVE (AFU_ORTHOLOGUE AFUA_6G01830)-RELATED"/>
    <property type="match status" value="1"/>
</dbReference>
<dbReference type="Pfam" id="PF13578">
    <property type="entry name" value="Methyltransf_24"/>
    <property type="match status" value="1"/>
</dbReference>
<dbReference type="KEGG" id="nia:A8C56_08285"/>
<organism evidence="1 2">
    <name type="scientific">Niabella ginsenosidivorans</name>
    <dbReference type="NCBI Taxonomy" id="1176587"/>
    <lineage>
        <taxon>Bacteria</taxon>
        <taxon>Pseudomonadati</taxon>
        <taxon>Bacteroidota</taxon>
        <taxon>Chitinophagia</taxon>
        <taxon>Chitinophagales</taxon>
        <taxon>Chitinophagaceae</taxon>
        <taxon>Niabella</taxon>
    </lineage>
</organism>
<proteinExistence type="predicted"/>
<dbReference type="SUPFAM" id="SSF53335">
    <property type="entry name" value="S-adenosyl-L-methionine-dependent methyltransferases"/>
    <property type="match status" value="1"/>
</dbReference>
<dbReference type="AlphaFoldDB" id="A0A1A9I1P8"/>
<dbReference type="GO" id="GO:0032259">
    <property type="term" value="P:methylation"/>
    <property type="evidence" value="ECO:0007669"/>
    <property type="project" value="UniProtKB-KW"/>
</dbReference>
<sequence>MVYSPLIAAKKYFKYYVNASNSKGHGMHSPFVFEFITKVMNDFTEYPDYSRIEALRRQLLKDRTSITIEDFGAGSATTRSNRRKISSIARSAAKPAKYGQLLYRMARYYKAQSVLEMGTSLGITTAYLASANPDAKVVTMEGAGAVAAVAQQNFDMLGLKNIEIVKGNFDNTLPEVLGSTPGIDLAFIDGNHRQEPTERYFEQLLPHLHNDSLLVFDDIHWSAGMEAAWKHIVAHEKVTCDIDLFFIGIVSFRKEFKEKQGFSVRF</sequence>
<evidence type="ECO:0000313" key="2">
    <source>
        <dbReference type="Proteomes" id="UP000077667"/>
    </source>
</evidence>
<dbReference type="Gene3D" id="3.40.50.150">
    <property type="entry name" value="Vaccinia Virus protein VP39"/>
    <property type="match status" value="1"/>
</dbReference>
<dbReference type="OrthoDB" id="5464618at2"/>
<dbReference type="InterPro" id="IPR029063">
    <property type="entry name" value="SAM-dependent_MTases_sf"/>
</dbReference>
<keyword evidence="2" id="KW-1185">Reference proteome</keyword>
<dbReference type="RefSeq" id="WP_067754408.1">
    <property type="nucleotide sequence ID" value="NZ_CP015772.1"/>
</dbReference>
<dbReference type="PANTHER" id="PTHR43167">
    <property type="entry name" value="PUTATIVE (AFU_ORTHOLOGUE AFUA_6G01830)-RELATED"/>
    <property type="match status" value="1"/>
</dbReference>
<name>A0A1A9I1P8_9BACT</name>
<dbReference type="GO" id="GO:0008168">
    <property type="term" value="F:methyltransferase activity"/>
    <property type="evidence" value="ECO:0007669"/>
    <property type="project" value="UniProtKB-KW"/>
</dbReference>
<dbReference type="Proteomes" id="UP000077667">
    <property type="component" value="Chromosome"/>
</dbReference>
<dbReference type="STRING" id="1176587.A8C56_08285"/>
<reference evidence="1 2" key="1">
    <citation type="submission" date="2016-05" db="EMBL/GenBank/DDBJ databases">
        <title>Niabella ginsenosidivorans BS26 whole genome sequencing.</title>
        <authorList>
            <person name="Im W.T."/>
            <person name="Siddiqi M.Z."/>
        </authorList>
    </citation>
    <scope>NUCLEOTIDE SEQUENCE [LARGE SCALE GENOMIC DNA]</scope>
    <source>
        <strain evidence="1 2">BS26</strain>
    </source>
</reference>
<keyword evidence="1" id="KW-0489">Methyltransferase</keyword>
<gene>
    <name evidence="1" type="ORF">A8C56_08285</name>
</gene>
<accession>A0A1A9I1P8</accession>
<evidence type="ECO:0000313" key="1">
    <source>
        <dbReference type="EMBL" id="ANH80979.1"/>
    </source>
</evidence>
<dbReference type="EMBL" id="CP015772">
    <property type="protein sequence ID" value="ANH80979.1"/>
    <property type="molecule type" value="Genomic_DNA"/>
</dbReference>
<protein>
    <submittedName>
        <fullName evidence="1">SAM-dependent methyltransferase</fullName>
    </submittedName>
</protein>
<keyword evidence="1" id="KW-0808">Transferase</keyword>